<dbReference type="AlphaFoldDB" id="A0A8J7L2M6"/>
<sequence length="139" mass="15439">MTEMECPHCGSNRINYLQTYGFWECDNCGNIWALDEDDPDYDERPLDLGKCCGCGCASESVQNIVTLPKKTPVPNTGWGCVVCNLPYDGAIAVVCDDCLQKLQSGEDILKFAVSGYPTEKGRCDINSLTEDFDHNYPHE</sequence>
<dbReference type="EMBL" id="JAECZB010000029">
    <property type="protein sequence ID" value="MBH8553329.1"/>
    <property type="molecule type" value="Genomic_DNA"/>
</dbReference>
<evidence type="ECO:0000313" key="2">
    <source>
        <dbReference type="Proteomes" id="UP000599391"/>
    </source>
</evidence>
<organism evidence="1 2">
    <name type="scientific">Atlanticothrix silvestris CENA357</name>
    <dbReference type="NCBI Taxonomy" id="1725252"/>
    <lineage>
        <taxon>Bacteria</taxon>
        <taxon>Bacillati</taxon>
        <taxon>Cyanobacteriota</taxon>
        <taxon>Cyanophyceae</taxon>
        <taxon>Nostocales</taxon>
        <taxon>Nodulariaceae</taxon>
        <taxon>Atlanticothrix</taxon>
        <taxon>Atlanticothrix silvestris</taxon>
    </lineage>
</organism>
<accession>A0A8J7L2M6</accession>
<dbReference type="Proteomes" id="UP000599391">
    <property type="component" value="Unassembled WGS sequence"/>
</dbReference>
<dbReference type="SUPFAM" id="SSF57783">
    <property type="entry name" value="Zinc beta-ribbon"/>
    <property type="match status" value="1"/>
</dbReference>
<comment type="caution">
    <text evidence="1">The sequence shown here is derived from an EMBL/GenBank/DDBJ whole genome shotgun (WGS) entry which is preliminary data.</text>
</comment>
<keyword evidence="2" id="KW-1185">Reference proteome</keyword>
<protein>
    <submittedName>
        <fullName evidence="1">Uncharacterized protein</fullName>
    </submittedName>
</protein>
<name>A0A8J7L2M6_9CYAN</name>
<reference evidence="1 2" key="1">
    <citation type="journal article" date="2021" name="Int. J. Syst. Evol. Microbiol.">
        <title>Amazonocrinis nigriterrae gen. nov., sp. nov., Atlanticothrix silvestris gen. nov., sp. nov. and Dendronalium phyllosphericum gen. nov., sp. nov., nostocacean cyanobacteria from Brazilian environments.</title>
        <authorList>
            <person name="Alvarenga D.O."/>
            <person name="Andreote A.P.D."/>
            <person name="Branco L.H.Z."/>
            <person name="Delbaje E."/>
            <person name="Cruz R.B."/>
            <person name="Varani A.M."/>
            <person name="Fiore M.F."/>
        </authorList>
    </citation>
    <scope>NUCLEOTIDE SEQUENCE [LARGE SCALE GENOMIC DNA]</scope>
    <source>
        <strain evidence="1 2">CENA357</strain>
    </source>
</reference>
<gene>
    <name evidence="1" type="ORF">I8751_13280</name>
</gene>
<evidence type="ECO:0000313" key="1">
    <source>
        <dbReference type="EMBL" id="MBH8553329.1"/>
    </source>
</evidence>
<proteinExistence type="predicted"/>